<evidence type="ECO:0000313" key="1">
    <source>
        <dbReference type="EMBL" id="NJC26406.1"/>
    </source>
</evidence>
<proteinExistence type="predicted"/>
<organism evidence="1 2">
    <name type="scientific">Neolewinella antarctica</name>
    <dbReference type="NCBI Taxonomy" id="442734"/>
    <lineage>
        <taxon>Bacteria</taxon>
        <taxon>Pseudomonadati</taxon>
        <taxon>Bacteroidota</taxon>
        <taxon>Saprospiria</taxon>
        <taxon>Saprospirales</taxon>
        <taxon>Lewinellaceae</taxon>
        <taxon>Neolewinella</taxon>
    </lineage>
</organism>
<accession>A0ABX0XBR2</accession>
<keyword evidence="2" id="KW-1185">Reference proteome</keyword>
<dbReference type="RefSeq" id="WP_168037151.1">
    <property type="nucleotide sequence ID" value="NZ_JAATJH010000002.1"/>
</dbReference>
<dbReference type="Gene3D" id="2.40.160.50">
    <property type="entry name" value="membrane protein fhac: a member of the omp85/tpsb transporter family"/>
    <property type="match status" value="1"/>
</dbReference>
<comment type="caution">
    <text evidence="1">The sequence shown here is derived from an EMBL/GenBank/DDBJ whole genome shotgun (WGS) entry which is preliminary data.</text>
</comment>
<sequence length="1234" mass="137729">MTKYLSLFLFTLLPLFLPAQVRLLVAGNTADAKPEFFTALDGEIRSGSTPATVLFAGDYVPDCSDAMIGYRKEDATTTAAFASLQPLLDLIRRNPETDFYLLPGDRDWDKSGKDGLACVCALEDFLLDQNLKNLNWPLAKGCPGPEFAQLSPTVRLMMVNTQWWNHPYEKPVPSDAACNFSDPSISLDEIMSTIEENQDENIIIAGHYPPKSQGRYGGKFPARDHFIPPIIGSIRLSFRQNIGTAEELTNVRFANYADKIKDYNSQFEGLMFIGAQDKSEQLLGFGRNYILNAGAPAAGRWVAKHKPARHTSQEAGFAELFYAEDGEVTYRYVRVDGSTEATETIYHAPCSTAKDTFDVNPAFPPCELAEAAMVQYDKPVGVTTVAAAAGPQYERSGFGSFWLGAHYRDSWTTPVAYPVLDLASNPLGLEPIRQGGGRQTTSLKLRADNGEAYVFRSVDKDPSGTFNYEIRNTLVGEAIRDQTSSGYPYGGLIIAPLLDELNILHASPKPYLLAPGRTLGEYNPVFGDLLGTLEISPQGEKKKKDRPGTFGADDVLKSFELFRERYDDQEVLINHEEFLRARLFDMLVGDWSKHEDNWKWAQFDVGEEERIRPIPRDRDNAFSRMDGVFPWIASRRWAVPNLENFGYNNPDVRSLTHQARHMDRLLLSPLGRDEFRKQAALIQASLTDEVLANAVGQIPAPAPSATGAPTDNNLGADAGAKFGSEYRAQQAEILEKLKRRRDDLQAYAADYYELHAGVVDIIGTNDEEEFTIEALANGALHVTSTDLKGKSEGKILYDRTFLPTETKEVRIYGLGDDDRFVTKGPVGQKIRVRVIGGEGDDLVTSEGERPRKVLVYDKSLAPESSDDGVRYVKTWHDEAYYYNRTDFEYNTTAPVISGGYNSFNGVQLGAGILHTRRNYLRRDFSSRYRFYVEGSTVGNAALEASAEFGQVIRYADLILGTRVGRPDFYNFFFGLGNNTVKVPDVVRNDFNLVSLDHFSVEGGLRRRYAKRSYFNLMLGYQNNKITNREGTILDPEDGTRFYGDGDFVFGYVRPEFRLDLRDHAVFPSKGVMVEASHKQAFGRKNAVDFGVSKVAAEIHISTRRFPISVSFRTGYARSSGRAPFYELPSLGQRNGLRGFQRNRFVGDGYFFYNAEFRSPVALVRSRVVPFAVGIRAFYDQGRIIQRGDGSNEFKSAYGGGIYVIPASRSFTLSALLGWSEEESALIQVGLGTNF</sequence>
<dbReference type="EMBL" id="JAATJH010000002">
    <property type="protein sequence ID" value="NJC26406.1"/>
    <property type="molecule type" value="Genomic_DNA"/>
</dbReference>
<dbReference type="Proteomes" id="UP000770785">
    <property type="component" value="Unassembled WGS sequence"/>
</dbReference>
<dbReference type="SUPFAM" id="SSF56300">
    <property type="entry name" value="Metallo-dependent phosphatases"/>
    <property type="match status" value="1"/>
</dbReference>
<reference evidence="1 2" key="1">
    <citation type="submission" date="2020-03" db="EMBL/GenBank/DDBJ databases">
        <title>Genomic Encyclopedia of Type Strains, Phase IV (KMG-IV): sequencing the most valuable type-strain genomes for metagenomic binning, comparative biology and taxonomic classification.</title>
        <authorList>
            <person name="Goeker M."/>
        </authorList>
    </citation>
    <scope>NUCLEOTIDE SEQUENCE [LARGE SCALE GENOMIC DNA]</scope>
    <source>
        <strain evidence="1 2">DSM 105096</strain>
    </source>
</reference>
<evidence type="ECO:0000313" key="2">
    <source>
        <dbReference type="Proteomes" id="UP000770785"/>
    </source>
</evidence>
<gene>
    <name evidence="1" type="ORF">GGR27_001905</name>
</gene>
<name>A0ABX0XBR2_9BACT</name>
<evidence type="ECO:0008006" key="3">
    <source>
        <dbReference type="Google" id="ProtNLM"/>
    </source>
</evidence>
<protein>
    <recommendedName>
        <fullName evidence="3">Bacterial surface antigen (D15) domain-containing protein</fullName>
    </recommendedName>
</protein>
<dbReference type="InterPro" id="IPR029052">
    <property type="entry name" value="Metallo-depent_PP-like"/>
</dbReference>